<name>A0A6N8LX84_9SPHN</name>
<dbReference type="InterPro" id="IPR032710">
    <property type="entry name" value="NTF2-like_dom_sf"/>
</dbReference>
<dbReference type="SUPFAM" id="SSF54427">
    <property type="entry name" value="NTF2-like"/>
    <property type="match status" value="1"/>
</dbReference>
<evidence type="ECO:0000313" key="2">
    <source>
        <dbReference type="Proteomes" id="UP000436801"/>
    </source>
</evidence>
<dbReference type="AlphaFoldDB" id="A0A6N8LX84"/>
<evidence type="ECO:0008006" key="3">
    <source>
        <dbReference type="Google" id="ProtNLM"/>
    </source>
</evidence>
<accession>A0A6N8LX84</accession>
<sequence>MMEVRMLFAVTTVLAAASVAPAEKTPAAARAVVERYYAAIAHRDFGRAYRLWSDNGRASGKTLHGFTRGFTQTADTRVFTAPPVNGDAAAGSVFVTVPVRVEARLKSGLRQRFAGRYVLRRVNDVPGATAEQLRWHIMSARLTPIR</sequence>
<comment type="caution">
    <text evidence="1">The sequence shown here is derived from an EMBL/GenBank/DDBJ whole genome shotgun (WGS) entry which is preliminary data.</text>
</comment>
<proteinExistence type="predicted"/>
<dbReference type="Proteomes" id="UP000436801">
    <property type="component" value="Unassembled WGS sequence"/>
</dbReference>
<protein>
    <recommendedName>
        <fullName evidence="3">SnoaL-like domain-containing protein</fullName>
    </recommendedName>
</protein>
<dbReference type="EMBL" id="WSUT01000005">
    <property type="protein sequence ID" value="MWC44879.1"/>
    <property type="molecule type" value="Genomic_DNA"/>
</dbReference>
<gene>
    <name evidence="1" type="ORF">GQR91_14745</name>
</gene>
<organism evidence="1 2">
    <name type="scientific">Sphingomonas carotinifaciens</name>
    <dbReference type="NCBI Taxonomy" id="1166323"/>
    <lineage>
        <taxon>Bacteria</taxon>
        <taxon>Pseudomonadati</taxon>
        <taxon>Pseudomonadota</taxon>
        <taxon>Alphaproteobacteria</taxon>
        <taxon>Sphingomonadales</taxon>
        <taxon>Sphingomonadaceae</taxon>
        <taxon>Sphingomonas</taxon>
    </lineage>
</organism>
<dbReference type="RefSeq" id="WP_149683223.1">
    <property type="nucleotide sequence ID" value="NZ_FNBI01000008.1"/>
</dbReference>
<dbReference type="OrthoDB" id="485556at2"/>
<evidence type="ECO:0000313" key="1">
    <source>
        <dbReference type="EMBL" id="MWC44879.1"/>
    </source>
</evidence>
<reference evidence="1 2" key="1">
    <citation type="submission" date="2019-12" db="EMBL/GenBank/DDBJ databases">
        <authorList>
            <person name="Zheng J."/>
        </authorList>
    </citation>
    <scope>NUCLEOTIDE SEQUENCE [LARGE SCALE GENOMIC DNA]</scope>
    <source>
        <strain evidence="1 2">DSM 27347</strain>
    </source>
</reference>